<feature type="signal peptide" evidence="17">
    <location>
        <begin position="1"/>
        <end position="20"/>
    </location>
</feature>
<evidence type="ECO:0000313" key="19">
    <source>
        <dbReference type="EMBL" id="KAK5045306.1"/>
    </source>
</evidence>
<dbReference type="GO" id="GO:0009277">
    <property type="term" value="C:fungal-type cell wall"/>
    <property type="evidence" value="ECO:0007669"/>
    <property type="project" value="TreeGrafter"/>
</dbReference>
<protein>
    <recommendedName>
        <fullName evidence="4">chitinase</fullName>
        <ecNumber evidence="4">3.2.1.14</ecNumber>
    </recommendedName>
</protein>
<keyword evidence="16" id="KW-0812">Transmembrane</keyword>
<evidence type="ECO:0000259" key="18">
    <source>
        <dbReference type="PROSITE" id="PS51762"/>
    </source>
</evidence>
<accession>A0AAV9MV70</accession>
<dbReference type="FunFam" id="2.60.120.200:FF:000152">
    <property type="entry name" value="Cell wall glucanase"/>
    <property type="match status" value="1"/>
</dbReference>
<keyword evidence="11" id="KW-0325">Glycoprotein</keyword>
<dbReference type="InterPro" id="IPR000757">
    <property type="entry name" value="Beta-glucanase-like"/>
</dbReference>
<keyword evidence="16" id="KW-1133">Transmembrane helix</keyword>
<dbReference type="PANTHER" id="PTHR10963:SF27">
    <property type="entry name" value="GLYCOSIDASE-RELATED"/>
    <property type="match status" value="1"/>
</dbReference>
<evidence type="ECO:0000256" key="12">
    <source>
        <dbReference type="ARBA" id="ARBA00023295"/>
    </source>
</evidence>
<evidence type="ECO:0000256" key="7">
    <source>
        <dbReference type="ARBA" id="ARBA00022679"/>
    </source>
</evidence>
<comment type="subcellular location">
    <subcellularLocation>
        <location evidence="3">Membrane</location>
    </subcellularLocation>
    <subcellularLocation>
        <location evidence="2">Secreted</location>
        <location evidence="2">Cell wall</location>
    </subcellularLocation>
</comment>
<evidence type="ECO:0000256" key="11">
    <source>
        <dbReference type="ARBA" id="ARBA00023180"/>
    </source>
</evidence>
<evidence type="ECO:0000256" key="10">
    <source>
        <dbReference type="ARBA" id="ARBA00023136"/>
    </source>
</evidence>
<keyword evidence="7" id="KW-0808">Transferase</keyword>
<feature type="domain" description="GH16" evidence="18">
    <location>
        <begin position="43"/>
        <end position="251"/>
    </location>
</feature>
<evidence type="ECO:0000256" key="1">
    <source>
        <dbReference type="ARBA" id="ARBA00000822"/>
    </source>
</evidence>
<keyword evidence="10 16" id="KW-0472">Membrane</keyword>
<evidence type="ECO:0000256" key="3">
    <source>
        <dbReference type="ARBA" id="ARBA00004370"/>
    </source>
</evidence>
<comment type="caution">
    <text evidence="19">The sequence shown here is derived from an EMBL/GenBank/DDBJ whole genome shotgun (WGS) entry which is preliminary data.</text>
</comment>
<keyword evidence="5" id="KW-0134">Cell wall</keyword>
<keyword evidence="8 17" id="KW-0732">Signal</keyword>
<dbReference type="RefSeq" id="XP_064700938.1">
    <property type="nucleotide sequence ID" value="XM_064852952.1"/>
</dbReference>
<dbReference type="InterPro" id="IPR013320">
    <property type="entry name" value="ConA-like_dom_sf"/>
</dbReference>
<feature type="transmembrane region" description="Helical" evidence="16">
    <location>
        <begin position="302"/>
        <end position="324"/>
    </location>
</feature>
<comment type="catalytic activity">
    <reaction evidence="1">
        <text>Random endo-hydrolysis of N-acetyl-beta-D-glucosaminide (1-&gt;4)-beta-linkages in chitin and chitodextrins.</text>
        <dbReference type="EC" id="3.2.1.14"/>
    </reaction>
</comment>
<dbReference type="EMBL" id="JAVRRD010000038">
    <property type="protein sequence ID" value="KAK5045306.1"/>
    <property type="molecule type" value="Genomic_DNA"/>
</dbReference>
<sequence length="418" mass="46036">MHSLRASSIALLSLLSTALAQTFTSCNPLEKDDCPDMQALGVSNYSIDFTKSMMSKEVWNTTAGSVDFENPGAQFTINKRGDAPTVQTNFYIFFGQVEVIMKASVGQGVVSSIVMQSEDLDEVDWEWIGGNDSYVQTNYFGKGNTTSFDRAVWHPVSKPQDEYHNYTVDWSREKLEWFIDGQSIRVLNAQDANGGKNFPQTPCNVRLGIWAGGDPKNPNGTIEWAGGVTDYDNTPYTMTVRSVRVSDATQATQYQWGDRTGSWQSIKVVNDTKPIKLDGQNGSSTVQSIEQKWNGLSPQTKYIIGGVVGGVVLLAICIFAFCCIRQRRAGKHEKLIEDAKYEKNAAEVMAYRNGMTRMRSDGFKGAHVNVAPVMGNAGAMYQNQGLTQPMMGGMSPNPGYGYPQSVSSYGSRGGYQKY</sequence>
<comment type="function">
    <text evidence="15">Dual chitinase/transglycosylase that plays a role in cell wall architecture. Chitinase and transglycosylase activities are coupled. Required for the polysaccharide cross-linking at the septa and the cell wall. More specifically, transfers chitin to 1,6-beta-glucan in the cell wall.</text>
</comment>
<keyword evidence="12" id="KW-0326">Glycosidase</keyword>
<dbReference type="PROSITE" id="PS51762">
    <property type="entry name" value="GH16_2"/>
    <property type="match status" value="1"/>
</dbReference>
<dbReference type="Gene3D" id="2.60.120.200">
    <property type="match status" value="1"/>
</dbReference>
<evidence type="ECO:0000256" key="8">
    <source>
        <dbReference type="ARBA" id="ARBA00022729"/>
    </source>
</evidence>
<dbReference type="GO" id="GO:0016020">
    <property type="term" value="C:membrane"/>
    <property type="evidence" value="ECO:0007669"/>
    <property type="project" value="UniProtKB-SubCell"/>
</dbReference>
<dbReference type="EC" id="3.2.1.14" evidence="4"/>
<proteinExistence type="inferred from homology"/>
<comment type="similarity">
    <text evidence="14">Belongs to the glycosyl hydrolase 16 family. CRH1 subfamily.</text>
</comment>
<reference evidence="19 20" key="1">
    <citation type="submission" date="2023-08" db="EMBL/GenBank/DDBJ databases">
        <title>Black Yeasts Isolated from many extreme environments.</title>
        <authorList>
            <person name="Coleine C."/>
            <person name="Stajich J.E."/>
            <person name="Selbmann L."/>
        </authorList>
    </citation>
    <scope>NUCLEOTIDE SEQUENCE [LARGE SCALE GENOMIC DNA]</scope>
    <source>
        <strain evidence="19 20">CCFEE 5792</strain>
    </source>
</reference>
<dbReference type="GO" id="GO:0008843">
    <property type="term" value="F:endochitinase activity"/>
    <property type="evidence" value="ECO:0007669"/>
    <property type="project" value="UniProtKB-EC"/>
</dbReference>
<keyword evidence="20" id="KW-1185">Reference proteome</keyword>
<name>A0AAV9MV70_9EURO</name>
<evidence type="ECO:0000256" key="4">
    <source>
        <dbReference type="ARBA" id="ARBA00012729"/>
    </source>
</evidence>
<dbReference type="InterPro" id="IPR050546">
    <property type="entry name" value="Glycosyl_Hydrlase_16"/>
</dbReference>
<keyword evidence="13" id="KW-0961">Cell wall biogenesis/degradation</keyword>
<keyword evidence="9" id="KW-0378">Hydrolase</keyword>
<dbReference type="GO" id="GO:0016757">
    <property type="term" value="F:glycosyltransferase activity"/>
    <property type="evidence" value="ECO:0007669"/>
    <property type="project" value="UniProtKB-KW"/>
</dbReference>
<feature type="chain" id="PRO_5043810210" description="chitinase" evidence="17">
    <location>
        <begin position="21"/>
        <end position="418"/>
    </location>
</feature>
<evidence type="ECO:0000256" key="9">
    <source>
        <dbReference type="ARBA" id="ARBA00022801"/>
    </source>
</evidence>
<keyword evidence="6" id="KW-0328">Glycosyltransferase</keyword>
<keyword evidence="5" id="KW-0964">Secreted</keyword>
<evidence type="ECO:0000256" key="2">
    <source>
        <dbReference type="ARBA" id="ARBA00004191"/>
    </source>
</evidence>
<dbReference type="PANTHER" id="PTHR10963">
    <property type="entry name" value="GLYCOSYL HYDROLASE-RELATED"/>
    <property type="match status" value="1"/>
</dbReference>
<gene>
    <name evidence="19" type="ORF">LTR84_009412</name>
</gene>
<dbReference type="GO" id="GO:0005975">
    <property type="term" value="P:carbohydrate metabolic process"/>
    <property type="evidence" value="ECO:0007669"/>
    <property type="project" value="InterPro"/>
</dbReference>
<dbReference type="GeneID" id="89977571"/>
<dbReference type="SUPFAM" id="SSF49899">
    <property type="entry name" value="Concanavalin A-like lectins/glucanases"/>
    <property type="match status" value="1"/>
</dbReference>
<evidence type="ECO:0000313" key="20">
    <source>
        <dbReference type="Proteomes" id="UP001358417"/>
    </source>
</evidence>
<dbReference type="GO" id="GO:0031505">
    <property type="term" value="P:fungal-type cell wall organization"/>
    <property type="evidence" value="ECO:0007669"/>
    <property type="project" value="TreeGrafter"/>
</dbReference>
<evidence type="ECO:0000256" key="14">
    <source>
        <dbReference type="ARBA" id="ARBA00038074"/>
    </source>
</evidence>
<evidence type="ECO:0000256" key="5">
    <source>
        <dbReference type="ARBA" id="ARBA00022512"/>
    </source>
</evidence>
<dbReference type="Proteomes" id="UP001358417">
    <property type="component" value="Unassembled WGS sequence"/>
</dbReference>
<dbReference type="AlphaFoldDB" id="A0AAV9MV70"/>
<evidence type="ECO:0000256" key="6">
    <source>
        <dbReference type="ARBA" id="ARBA00022676"/>
    </source>
</evidence>
<organism evidence="19 20">
    <name type="scientific">Exophiala bonariae</name>
    <dbReference type="NCBI Taxonomy" id="1690606"/>
    <lineage>
        <taxon>Eukaryota</taxon>
        <taxon>Fungi</taxon>
        <taxon>Dikarya</taxon>
        <taxon>Ascomycota</taxon>
        <taxon>Pezizomycotina</taxon>
        <taxon>Eurotiomycetes</taxon>
        <taxon>Chaetothyriomycetidae</taxon>
        <taxon>Chaetothyriales</taxon>
        <taxon>Herpotrichiellaceae</taxon>
        <taxon>Exophiala</taxon>
    </lineage>
</organism>
<dbReference type="CDD" id="cd02183">
    <property type="entry name" value="GH16_fungal_CRH1_transglycosylase"/>
    <property type="match status" value="1"/>
</dbReference>
<evidence type="ECO:0000256" key="13">
    <source>
        <dbReference type="ARBA" id="ARBA00023316"/>
    </source>
</evidence>
<dbReference type="Pfam" id="PF00722">
    <property type="entry name" value="Glyco_hydro_16"/>
    <property type="match status" value="1"/>
</dbReference>
<evidence type="ECO:0000256" key="16">
    <source>
        <dbReference type="SAM" id="Phobius"/>
    </source>
</evidence>
<dbReference type="PROSITE" id="PS51257">
    <property type="entry name" value="PROKAR_LIPOPROTEIN"/>
    <property type="match status" value="1"/>
</dbReference>
<evidence type="ECO:0000256" key="15">
    <source>
        <dbReference type="ARBA" id="ARBA00093308"/>
    </source>
</evidence>
<evidence type="ECO:0000256" key="17">
    <source>
        <dbReference type="SAM" id="SignalP"/>
    </source>
</evidence>